<name>A0AAN6QDM4_9PEZI</name>
<organism evidence="2 3">
    <name type="scientific">Canariomyces notabilis</name>
    <dbReference type="NCBI Taxonomy" id="2074819"/>
    <lineage>
        <taxon>Eukaryota</taxon>
        <taxon>Fungi</taxon>
        <taxon>Dikarya</taxon>
        <taxon>Ascomycota</taxon>
        <taxon>Pezizomycotina</taxon>
        <taxon>Sordariomycetes</taxon>
        <taxon>Sordariomycetidae</taxon>
        <taxon>Sordariales</taxon>
        <taxon>Chaetomiaceae</taxon>
        <taxon>Canariomyces</taxon>
    </lineage>
</organism>
<feature type="chain" id="PRO_5043008494" description="C-type lectin domain-containing protein" evidence="1">
    <location>
        <begin position="21"/>
        <end position="116"/>
    </location>
</feature>
<dbReference type="AlphaFoldDB" id="A0AAN6QDM4"/>
<keyword evidence="1" id="KW-0732">Signal</keyword>
<comment type="caution">
    <text evidence="2">The sequence shown here is derived from an EMBL/GenBank/DDBJ whole genome shotgun (WGS) entry which is preliminary data.</text>
</comment>
<feature type="signal peptide" evidence="1">
    <location>
        <begin position="1"/>
        <end position="20"/>
    </location>
</feature>
<reference evidence="2" key="1">
    <citation type="journal article" date="2023" name="Mol. Phylogenet. Evol.">
        <title>Genome-scale phylogeny and comparative genomics of the fungal order Sordariales.</title>
        <authorList>
            <person name="Hensen N."/>
            <person name="Bonometti L."/>
            <person name="Westerberg I."/>
            <person name="Brannstrom I.O."/>
            <person name="Guillou S."/>
            <person name="Cros-Aarteil S."/>
            <person name="Calhoun S."/>
            <person name="Haridas S."/>
            <person name="Kuo A."/>
            <person name="Mondo S."/>
            <person name="Pangilinan J."/>
            <person name="Riley R."/>
            <person name="LaButti K."/>
            <person name="Andreopoulos B."/>
            <person name="Lipzen A."/>
            <person name="Chen C."/>
            <person name="Yan M."/>
            <person name="Daum C."/>
            <person name="Ng V."/>
            <person name="Clum A."/>
            <person name="Steindorff A."/>
            <person name="Ohm R.A."/>
            <person name="Martin F."/>
            <person name="Silar P."/>
            <person name="Natvig D.O."/>
            <person name="Lalanne C."/>
            <person name="Gautier V."/>
            <person name="Ament-Velasquez S.L."/>
            <person name="Kruys A."/>
            <person name="Hutchinson M.I."/>
            <person name="Powell A.J."/>
            <person name="Barry K."/>
            <person name="Miller A.N."/>
            <person name="Grigoriev I.V."/>
            <person name="Debuchy R."/>
            <person name="Gladieux P."/>
            <person name="Hiltunen Thoren M."/>
            <person name="Johannesson H."/>
        </authorList>
    </citation>
    <scope>NUCLEOTIDE SEQUENCE</scope>
    <source>
        <strain evidence="2">CBS 508.74</strain>
    </source>
</reference>
<keyword evidence="3" id="KW-1185">Reference proteome</keyword>
<accession>A0AAN6QDM4</accession>
<dbReference type="Proteomes" id="UP001302812">
    <property type="component" value="Unassembled WGS sequence"/>
</dbReference>
<dbReference type="EMBL" id="MU853364">
    <property type="protein sequence ID" value="KAK4108258.1"/>
    <property type="molecule type" value="Genomic_DNA"/>
</dbReference>
<sequence length="116" mass="12580">MYSPSRLASYLSALLLLAHAQETFAQTRTTSGIVVVPTPLDWDAAYARCRELGRGMYPVPATPTDPVFASIKDQPGDIFWISRRRGGSCTCLFKEPNGGDLVGELPCGDLLPAVCY</sequence>
<reference evidence="2" key="2">
    <citation type="submission" date="2023-05" db="EMBL/GenBank/DDBJ databases">
        <authorList>
            <consortium name="Lawrence Berkeley National Laboratory"/>
            <person name="Steindorff A."/>
            <person name="Hensen N."/>
            <person name="Bonometti L."/>
            <person name="Westerberg I."/>
            <person name="Brannstrom I.O."/>
            <person name="Guillou S."/>
            <person name="Cros-Aarteil S."/>
            <person name="Calhoun S."/>
            <person name="Haridas S."/>
            <person name="Kuo A."/>
            <person name="Mondo S."/>
            <person name="Pangilinan J."/>
            <person name="Riley R."/>
            <person name="Labutti K."/>
            <person name="Andreopoulos B."/>
            <person name="Lipzen A."/>
            <person name="Chen C."/>
            <person name="Yanf M."/>
            <person name="Daum C."/>
            <person name="Ng V."/>
            <person name="Clum A."/>
            <person name="Ohm R."/>
            <person name="Martin F."/>
            <person name="Silar P."/>
            <person name="Natvig D."/>
            <person name="Lalanne C."/>
            <person name="Gautier V."/>
            <person name="Ament-Velasquez S.L."/>
            <person name="Kruys A."/>
            <person name="Hutchinson M.I."/>
            <person name="Powell A.J."/>
            <person name="Barry K."/>
            <person name="Miller A.N."/>
            <person name="Grigoriev I.V."/>
            <person name="Debuchy R."/>
            <person name="Gladieux P."/>
            <person name="Thoren M.H."/>
            <person name="Johannesson H."/>
        </authorList>
    </citation>
    <scope>NUCLEOTIDE SEQUENCE</scope>
    <source>
        <strain evidence="2">CBS 508.74</strain>
    </source>
</reference>
<protein>
    <recommendedName>
        <fullName evidence="4">C-type lectin domain-containing protein</fullName>
    </recommendedName>
</protein>
<proteinExistence type="predicted"/>
<evidence type="ECO:0000256" key="1">
    <source>
        <dbReference type="SAM" id="SignalP"/>
    </source>
</evidence>
<evidence type="ECO:0000313" key="2">
    <source>
        <dbReference type="EMBL" id="KAK4108258.1"/>
    </source>
</evidence>
<dbReference type="RefSeq" id="XP_064665828.1">
    <property type="nucleotide sequence ID" value="XM_064816133.1"/>
</dbReference>
<evidence type="ECO:0008006" key="4">
    <source>
        <dbReference type="Google" id="ProtNLM"/>
    </source>
</evidence>
<evidence type="ECO:0000313" key="3">
    <source>
        <dbReference type="Proteomes" id="UP001302812"/>
    </source>
</evidence>
<dbReference type="GeneID" id="89940258"/>
<gene>
    <name evidence="2" type="ORF">N656DRAFT_784284</name>
</gene>